<dbReference type="InterPro" id="IPR015943">
    <property type="entry name" value="WD40/YVTN_repeat-like_dom_sf"/>
</dbReference>
<dbReference type="GO" id="GO:0016874">
    <property type="term" value="F:ligase activity"/>
    <property type="evidence" value="ECO:0007669"/>
    <property type="project" value="UniProtKB-KW"/>
</dbReference>
<evidence type="ECO:0000256" key="2">
    <source>
        <dbReference type="ARBA" id="ARBA00004906"/>
    </source>
</evidence>
<dbReference type="SMART" id="SM00504">
    <property type="entry name" value="Ubox"/>
    <property type="match status" value="1"/>
</dbReference>
<dbReference type="Gene3D" id="2.130.10.10">
    <property type="entry name" value="YVTN repeat-like/Quinoprotein amine dehydrogenase"/>
    <property type="match status" value="1"/>
</dbReference>
<dbReference type="Pfam" id="PF08606">
    <property type="entry name" value="Prp19"/>
    <property type="match status" value="1"/>
</dbReference>
<evidence type="ECO:0000256" key="3">
    <source>
        <dbReference type="ARBA" id="ARBA00006388"/>
    </source>
</evidence>
<evidence type="ECO:0000256" key="6">
    <source>
        <dbReference type="ARBA" id="ARBA00022679"/>
    </source>
</evidence>
<evidence type="ECO:0000256" key="1">
    <source>
        <dbReference type="ARBA" id="ARBA00004123"/>
    </source>
</evidence>
<feature type="repeat" description="WD" evidence="15">
    <location>
        <begin position="278"/>
        <end position="319"/>
    </location>
</feature>
<sequence>MLCAISGEAPEVPVASRKSGNVFEKRLIEAYIAEHGTDPVNGEELSIEDLVELKTARVVRPRPPTMTSIPSLLSAFQNEWDALALETYTLKQQLAQTRQELSTALYQHDAAVRVIARVVKERDEARDALSKITISAGSGASNGDAMQVDGASLPDALVEKIDETHLRDRLSSTRRKRPVPEDWATEENIQSFESTLTTDPVAPGSRTLALNQAGDMALLGGEEGSATLYSLPQKAVTGTLDLEKGIATDGLWWNDRQVVATSTGAVKVFEDVKEIAQLGSHAGAATAVSLHPCGDLLASTGVDKSYMLYDLSTMKVVSHIFTETELTCGEFHPDGHLFAAGGRNGEIKVFDVKTGQNVANFDAEGPVQAFSFSENGTWFAVATKGETSVQIWDIRKSKINQIDVGTSVNDLKWDYTARFLAAAGSGSVAVLQYTKASKSWSEPIRKAVSANALHWGVNAKSLVLLESSGSLNVLSSF</sequence>
<dbReference type="SUPFAM" id="SSF50978">
    <property type="entry name" value="WD40 repeat-like"/>
    <property type="match status" value="1"/>
</dbReference>
<dbReference type="InterPro" id="IPR036322">
    <property type="entry name" value="WD40_repeat_dom_sf"/>
</dbReference>
<feature type="domain" description="U-box" evidence="17">
    <location>
        <begin position="1"/>
        <end position="70"/>
    </location>
</feature>
<dbReference type="PROSITE" id="PS51698">
    <property type="entry name" value="U_BOX"/>
    <property type="match status" value="1"/>
</dbReference>
<dbReference type="AlphaFoldDB" id="A0A9P4SA44"/>
<evidence type="ECO:0000256" key="4">
    <source>
        <dbReference type="ARBA" id="ARBA00022574"/>
    </source>
</evidence>
<dbReference type="CDD" id="cd16656">
    <property type="entry name" value="RING-Ubox_PRP19"/>
    <property type="match status" value="1"/>
</dbReference>
<dbReference type="InterPro" id="IPR024977">
    <property type="entry name" value="Apc4-like_WD40_dom"/>
</dbReference>
<comment type="function">
    <text evidence="16">Ubiquitin-protein ligase which is mainly involved pre-mRNA splicing and DNA repair. Required for pre-mRNA splicing as component of the spliceosome.</text>
</comment>
<evidence type="ECO:0000313" key="18">
    <source>
        <dbReference type="EMBL" id="KAF2838072.1"/>
    </source>
</evidence>
<dbReference type="EC" id="2.3.2.27" evidence="16"/>
<dbReference type="InterPro" id="IPR013083">
    <property type="entry name" value="Znf_RING/FYVE/PHD"/>
</dbReference>
<dbReference type="Pfam" id="PF00400">
    <property type="entry name" value="WD40"/>
    <property type="match status" value="1"/>
</dbReference>
<dbReference type="PANTHER" id="PTHR43995">
    <property type="entry name" value="PRE-MRNA-PROCESSING FACTOR 19"/>
    <property type="match status" value="1"/>
</dbReference>
<gene>
    <name evidence="18" type="ORF">M501DRAFT_1011729</name>
</gene>
<dbReference type="GO" id="GO:0000974">
    <property type="term" value="C:Prp19 complex"/>
    <property type="evidence" value="ECO:0007669"/>
    <property type="project" value="UniProtKB-UniRule"/>
</dbReference>
<name>A0A9P4SA44_9PEZI</name>
<dbReference type="InterPro" id="IPR003613">
    <property type="entry name" value="Ubox_domain"/>
</dbReference>
<dbReference type="GO" id="GO:0005737">
    <property type="term" value="C:cytoplasm"/>
    <property type="evidence" value="ECO:0007669"/>
    <property type="project" value="TreeGrafter"/>
</dbReference>
<keyword evidence="14 16" id="KW-0539">Nucleus</keyword>
<dbReference type="GO" id="GO:0000398">
    <property type="term" value="P:mRNA splicing, via spliceosome"/>
    <property type="evidence" value="ECO:0007669"/>
    <property type="project" value="InterPro"/>
</dbReference>
<organism evidence="18 19">
    <name type="scientific">Patellaria atrata CBS 101060</name>
    <dbReference type="NCBI Taxonomy" id="1346257"/>
    <lineage>
        <taxon>Eukaryota</taxon>
        <taxon>Fungi</taxon>
        <taxon>Dikarya</taxon>
        <taxon>Ascomycota</taxon>
        <taxon>Pezizomycotina</taxon>
        <taxon>Dothideomycetes</taxon>
        <taxon>Dothideomycetes incertae sedis</taxon>
        <taxon>Patellariales</taxon>
        <taxon>Patellariaceae</taxon>
        <taxon>Patellaria</taxon>
    </lineage>
</organism>
<accession>A0A9P4SA44</accession>
<keyword evidence="19" id="KW-1185">Reference proteome</keyword>
<evidence type="ECO:0000259" key="17">
    <source>
        <dbReference type="PROSITE" id="PS51698"/>
    </source>
</evidence>
<comment type="subunit">
    <text evidence="16">Homotetramer.</text>
</comment>
<evidence type="ECO:0000256" key="14">
    <source>
        <dbReference type="ARBA" id="ARBA00023242"/>
    </source>
</evidence>
<dbReference type="SMART" id="SM00320">
    <property type="entry name" value="WD40"/>
    <property type="match status" value="4"/>
</dbReference>
<keyword evidence="13 16" id="KW-0234">DNA repair</keyword>
<evidence type="ECO:0000256" key="8">
    <source>
        <dbReference type="ARBA" id="ARBA00022737"/>
    </source>
</evidence>
<protein>
    <recommendedName>
        <fullName evidence="16">Pre-mRNA-processing factor 19</fullName>
        <ecNumber evidence="16">2.3.2.27</ecNumber>
    </recommendedName>
</protein>
<dbReference type="InterPro" id="IPR001680">
    <property type="entry name" value="WD40_rpt"/>
</dbReference>
<keyword evidence="11" id="KW-0413">Isomerase</keyword>
<dbReference type="FunFam" id="3.30.40.10:FF:000027">
    <property type="entry name" value="Pre-mRNA-processing factor 19, putative"/>
    <property type="match status" value="1"/>
</dbReference>
<evidence type="ECO:0000256" key="9">
    <source>
        <dbReference type="ARBA" id="ARBA00022763"/>
    </source>
</evidence>
<dbReference type="Gene3D" id="3.30.40.10">
    <property type="entry name" value="Zinc/RING finger domain, C3HC4 (zinc finger)"/>
    <property type="match status" value="1"/>
</dbReference>
<dbReference type="SUPFAM" id="SSF57850">
    <property type="entry name" value="RING/U-box"/>
    <property type="match status" value="1"/>
</dbReference>
<evidence type="ECO:0000256" key="5">
    <source>
        <dbReference type="ARBA" id="ARBA00022664"/>
    </source>
</evidence>
<dbReference type="InterPro" id="IPR013915">
    <property type="entry name" value="Prp19_cc"/>
</dbReference>
<dbReference type="EMBL" id="MU006097">
    <property type="protein sequence ID" value="KAF2838072.1"/>
    <property type="molecule type" value="Genomic_DNA"/>
</dbReference>
<dbReference type="GO" id="GO:0070534">
    <property type="term" value="P:protein K63-linked ubiquitination"/>
    <property type="evidence" value="ECO:0007669"/>
    <property type="project" value="UniProtKB-UniRule"/>
</dbReference>
<proteinExistence type="inferred from homology"/>
<evidence type="ECO:0000256" key="12">
    <source>
        <dbReference type="ARBA" id="ARBA00023187"/>
    </source>
</evidence>
<comment type="pathway">
    <text evidence="2 16">Protein modification; protein ubiquitination.</text>
</comment>
<dbReference type="InterPro" id="IPR055340">
    <property type="entry name" value="RING-Ubox_PRP19"/>
</dbReference>
<comment type="similarity">
    <text evidence="3 16">Belongs to the WD repeat PRP19 family.</text>
</comment>
<reference evidence="18" key="1">
    <citation type="journal article" date="2020" name="Stud. Mycol.">
        <title>101 Dothideomycetes genomes: a test case for predicting lifestyles and emergence of pathogens.</title>
        <authorList>
            <person name="Haridas S."/>
            <person name="Albert R."/>
            <person name="Binder M."/>
            <person name="Bloem J."/>
            <person name="Labutti K."/>
            <person name="Salamov A."/>
            <person name="Andreopoulos B."/>
            <person name="Baker S."/>
            <person name="Barry K."/>
            <person name="Bills G."/>
            <person name="Bluhm B."/>
            <person name="Cannon C."/>
            <person name="Castanera R."/>
            <person name="Culley D."/>
            <person name="Daum C."/>
            <person name="Ezra D."/>
            <person name="Gonzalez J."/>
            <person name="Henrissat B."/>
            <person name="Kuo A."/>
            <person name="Liang C."/>
            <person name="Lipzen A."/>
            <person name="Lutzoni F."/>
            <person name="Magnuson J."/>
            <person name="Mondo S."/>
            <person name="Nolan M."/>
            <person name="Ohm R."/>
            <person name="Pangilinan J."/>
            <person name="Park H.-J."/>
            <person name="Ramirez L."/>
            <person name="Alfaro M."/>
            <person name="Sun H."/>
            <person name="Tritt A."/>
            <person name="Yoshinaga Y."/>
            <person name="Zwiers L.-H."/>
            <person name="Turgeon B."/>
            <person name="Goodwin S."/>
            <person name="Spatafora J."/>
            <person name="Crous P."/>
            <person name="Grigoriev I."/>
        </authorList>
    </citation>
    <scope>NUCLEOTIDE SEQUENCE</scope>
    <source>
        <strain evidence="18">CBS 101060</strain>
    </source>
</reference>
<keyword evidence="8" id="KW-0677">Repeat</keyword>
<keyword evidence="10 16" id="KW-0833">Ubl conjugation pathway</keyword>
<keyword evidence="12 16" id="KW-0508">mRNA splicing</keyword>
<keyword evidence="6 16" id="KW-0808">Transferase</keyword>
<evidence type="ECO:0000256" key="13">
    <source>
        <dbReference type="ARBA" id="ARBA00023204"/>
    </source>
</evidence>
<dbReference type="Proteomes" id="UP000799429">
    <property type="component" value="Unassembled WGS sequence"/>
</dbReference>
<dbReference type="GO" id="GO:0071006">
    <property type="term" value="C:U2-type catalytic step 1 spliceosome"/>
    <property type="evidence" value="ECO:0007669"/>
    <property type="project" value="TreeGrafter"/>
</dbReference>
<comment type="subcellular location">
    <subcellularLocation>
        <location evidence="1 16">Nucleus</location>
    </subcellularLocation>
</comment>
<evidence type="ECO:0000313" key="19">
    <source>
        <dbReference type="Proteomes" id="UP000799429"/>
    </source>
</evidence>
<comment type="caution">
    <text evidence="18">The sequence shown here is derived from an EMBL/GenBank/DDBJ whole genome shotgun (WGS) entry which is preliminary data.</text>
</comment>
<dbReference type="InterPro" id="IPR038959">
    <property type="entry name" value="Prp19"/>
</dbReference>
<keyword evidence="11" id="KW-0697">Rotamase</keyword>
<keyword evidence="9 16" id="KW-0227">DNA damage</keyword>
<dbReference type="OrthoDB" id="687049at2759"/>
<evidence type="ECO:0000256" key="15">
    <source>
        <dbReference type="PROSITE-ProRule" id="PRU00221"/>
    </source>
</evidence>
<keyword evidence="18" id="KW-0436">Ligase</keyword>
<feature type="repeat" description="WD" evidence="15">
    <location>
        <begin position="331"/>
        <end position="360"/>
    </location>
</feature>
<keyword evidence="7 16" id="KW-0747">Spliceosome</keyword>
<keyword evidence="5 16" id="KW-0507">mRNA processing</keyword>
<comment type="catalytic activity">
    <reaction evidence="16">
        <text>S-ubiquitinyl-[E2 ubiquitin-conjugating enzyme]-L-cysteine + [acceptor protein]-L-lysine = [E2 ubiquitin-conjugating enzyme]-L-cysteine + N(6)-ubiquitinyl-[acceptor protein]-L-lysine.</text>
        <dbReference type="EC" id="2.3.2.27"/>
    </reaction>
</comment>
<evidence type="ECO:0000256" key="10">
    <source>
        <dbReference type="ARBA" id="ARBA00022786"/>
    </source>
</evidence>
<evidence type="ECO:0000256" key="7">
    <source>
        <dbReference type="ARBA" id="ARBA00022728"/>
    </source>
</evidence>
<evidence type="ECO:0000256" key="11">
    <source>
        <dbReference type="ARBA" id="ARBA00023110"/>
    </source>
</evidence>
<dbReference type="GO" id="GO:0003755">
    <property type="term" value="F:peptidyl-prolyl cis-trans isomerase activity"/>
    <property type="evidence" value="ECO:0007669"/>
    <property type="project" value="UniProtKB-KW"/>
</dbReference>
<dbReference type="PROSITE" id="PS50082">
    <property type="entry name" value="WD_REPEATS_2"/>
    <property type="match status" value="2"/>
</dbReference>
<evidence type="ECO:0000256" key="16">
    <source>
        <dbReference type="RuleBase" id="RU367101"/>
    </source>
</evidence>
<dbReference type="PANTHER" id="PTHR43995:SF1">
    <property type="entry name" value="PRE-MRNA-PROCESSING FACTOR 19"/>
    <property type="match status" value="1"/>
</dbReference>
<keyword evidence="4 15" id="KW-0853">WD repeat</keyword>
<dbReference type="GO" id="GO:0061630">
    <property type="term" value="F:ubiquitin protein ligase activity"/>
    <property type="evidence" value="ECO:0007669"/>
    <property type="project" value="UniProtKB-UniRule"/>
</dbReference>
<dbReference type="Pfam" id="PF12894">
    <property type="entry name" value="ANAPC4_WD40"/>
    <property type="match status" value="1"/>
</dbReference>
<dbReference type="GO" id="GO:0006281">
    <property type="term" value="P:DNA repair"/>
    <property type="evidence" value="ECO:0007669"/>
    <property type="project" value="UniProtKB-KW"/>
</dbReference>